<comment type="domain">
    <text evidence="13">The last Arg residue of the ACP-binding site is essential for the weak association between ACP/AcpP and FabH.</text>
</comment>
<name>A0A6S6SF19_9BACT</name>
<dbReference type="GO" id="GO:0005737">
    <property type="term" value="C:cytoplasm"/>
    <property type="evidence" value="ECO:0007669"/>
    <property type="project" value="UniProtKB-SubCell"/>
</dbReference>
<dbReference type="AlphaFoldDB" id="A0A6S6SF19"/>
<evidence type="ECO:0000256" key="8">
    <source>
        <dbReference type="ARBA" id="ARBA00023098"/>
    </source>
</evidence>
<dbReference type="GO" id="GO:0033818">
    <property type="term" value="F:beta-ketoacyl-acyl-carrier-protein synthase III activity"/>
    <property type="evidence" value="ECO:0007669"/>
    <property type="project" value="UniProtKB-UniRule"/>
</dbReference>
<reference evidence="16" key="1">
    <citation type="submission" date="2020-01" db="EMBL/GenBank/DDBJ databases">
        <authorList>
            <person name="Meier V. D."/>
            <person name="Meier V D."/>
        </authorList>
    </citation>
    <scope>NUCLEOTIDE SEQUENCE</scope>
    <source>
        <strain evidence="16">HLG_WM_MAG_12</strain>
    </source>
</reference>
<dbReference type="GO" id="GO:0004315">
    <property type="term" value="F:3-oxoacyl-[acyl-carrier-protein] synthase activity"/>
    <property type="evidence" value="ECO:0007669"/>
    <property type="project" value="InterPro"/>
</dbReference>
<feature type="active site" evidence="13">
    <location>
        <position position="284"/>
    </location>
</feature>
<evidence type="ECO:0000256" key="7">
    <source>
        <dbReference type="ARBA" id="ARBA00022832"/>
    </source>
</evidence>
<dbReference type="EC" id="2.3.1.180" evidence="3 13"/>
<keyword evidence="11 13" id="KW-0012">Acyltransferase</keyword>
<dbReference type="Pfam" id="PF08545">
    <property type="entry name" value="ACP_syn_III"/>
    <property type="match status" value="1"/>
</dbReference>
<dbReference type="EMBL" id="CACVAW010000010">
    <property type="protein sequence ID" value="CAA6803957.1"/>
    <property type="molecule type" value="Genomic_DNA"/>
</dbReference>
<dbReference type="Pfam" id="PF08541">
    <property type="entry name" value="ACP_syn_III_C"/>
    <property type="match status" value="1"/>
</dbReference>
<keyword evidence="9 13" id="KW-0275">Fatty acid biosynthesis</keyword>
<accession>A0A6S6SF19</accession>
<dbReference type="InterPro" id="IPR004655">
    <property type="entry name" value="FabH"/>
</dbReference>
<evidence type="ECO:0000256" key="9">
    <source>
        <dbReference type="ARBA" id="ARBA00023160"/>
    </source>
</evidence>
<keyword evidence="7 13" id="KW-0276">Fatty acid metabolism</keyword>
<proteinExistence type="inferred from homology"/>
<keyword evidence="10 13" id="KW-0511">Multifunctional enzyme</keyword>
<evidence type="ECO:0000256" key="4">
    <source>
        <dbReference type="ARBA" id="ARBA00022490"/>
    </source>
</evidence>
<comment type="subcellular location">
    <subcellularLocation>
        <location evidence="13">Cytoplasm</location>
    </subcellularLocation>
</comment>
<dbReference type="InterPro" id="IPR013751">
    <property type="entry name" value="ACP_syn_III_N"/>
</dbReference>
<evidence type="ECO:0000256" key="6">
    <source>
        <dbReference type="ARBA" id="ARBA00022679"/>
    </source>
</evidence>
<dbReference type="GO" id="GO:0006633">
    <property type="term" value="P:fatty acid biosynthetic process"/>
    <property type="evidence" value="ECO:0007669"/>
    <property type="project" value="UniProtKB-UniRule"/>
</dbReference>
<dbReference type="CDD" id="cd00830">
    <property type="entry name" value="KAS_III"/>
    <property type="match status" value="1"/>
</dbReference>
<evidence type="ECO:0000256" key="1">
    <source>
        <dbReference type="ARBA" id="ARBA00005194"/>
    </source>
</evidence>
<comment type="catalytic activity">
    <reaction evidence="12">
        <text>malonyl-[ACP] + acetyl-CoA + H(+) = 3-oxobutanoyl-[ACP] + CO2 + CoA</text>
        <dbReference type="Rhea" id="RHEA:12080"/>
        <dbReference type="Rhea" id="RHEA-COMP:9623"/>
        <dbReference type="Rhea" id="RHEA-COMP:9625"/>
        <dbReference type="ChEBI" id="CHEBI:15378"/>
        <dbReference type="ChEBI" id="CHEBI:16526"/>
        <dbReference type="ChEBI" id="CHEBI:57287"/>
        <dbReference type="ChEBI" id="CHEBI:57288"/>
        <dbReference type="ChEBI" id="CHEBI:78449"/>
        <dbReference type="ChEBI" id="CHEBI:78450"/>
        <dbReference type="EC" id="2.3.1.180"/>
    </reaction>
    <physiologicalReaction direction="left-to-right" evidence="12">
        <dbReference type="Rhea" id="RHEA:12081"/>
    </physiologicalReaction>
</comment>
<dbReference type="InterPro" id="IPR013747">
    <property type="entry name" value="ACP_syn_III_C"/>
</dbReference>
<feature type="domain" description="Beta-ketoacyl-[acyl-carrier-protein] synthase III C-terminal" evidence="14">
    <location>
        <begin position="238"/>
        <end position="325"/>
    </location>
</feature>
<dbReference type="NCBIfam" id="NF006829">
    <property type="entry name" value="PRK09352.1"/>
    <property type="match status" value="1"/>
</dbReference>
<keyword evidence="6 13" id="KW-0808">Transferase</keyword>
<feature type="active site" evidence="13">
    <location>
        <position position="113"/>
    </location>
</feature>
<evidence type="ECO:0000313" key="16">
    <source>
        <dbReference type="EMBL" id="CAA6803957.1"/>
    </source>
</evidence>
<dbReference type="PANTHER" id="PTHR34069:SF2">
    <property type="entry name" value="BETA-KETOACYL-[ACYL-CARRIER-PROTEIN] SYNTHASE III"/>
    <property type="match status" value="1"/>
</dbReference>
<comment type="subunit">
    <text evidence="13">Homodimer.</text>
</comment>
<keyword evidence="5 13" id="KW-0444">Lipid biosynthesis</keyword>
<evidence type="ECO:0000256" key="5">
    <source>
        <dbReference type="ARBA" id="ARBA00022516"/>
    </source>
</evidence>
<comment type="pathway">
    <text evidence="1 13">Lipid metabolism; fatty acid biosynthesis.</text>
</comment>
<comment type="similarity">
    <text evidence="2 13">Belongs to the thiolase-like superfamily. FabH family.</text>
</comment>
<feature type="active site" evidence="13">
    <location>
        <position position="254"/>
    </location>
</feature>
<evidence type="ECO:0000259" key="15">
    <source>
        <dbReference type="Pfam" id="PF08545"/>
    </source>
</evidence>
<evidence type="ECO:0000256" key="2">
    <source>
        <dbReference type="ARBA" id="ARBA00008642"/>
    </source>
</evidence>
<keyword evidence="4 13" id="KW-0963">Cytoplasm</keyword>
<sequence>MYASFKSIGAYVPKKTLTNSDLEKIVDTTDEWITKRTGIKNRHIADDNEFTSDMALEASKIAIERAGINKNDIDGIIVATITPDNFCMPSTACVLADKLGIYNVMAFDVSAACSGFVYILNIAKSLIESGANKNILIVGAEKLSSIIDYEDRSTCVIFGDGAGAAIIGTTEDKSKSILDVHISSDGRYGDLLITPGGGSARPCSVDMLKSRAQYLKMSGNETFKIAVKTLSEDVINILAKNKLNANAVDHFIPHQANLRIIEAVRSKLNFPKEKTVLTIEKYGNTSAASIPMALNDAYEKGNIKKGELMLFDTFGGGFTWGSALVYFG</sequence>
<evidence type="ECO:0000256" key="11">
    <source>
        <dbReference type="ARBA" id="ARBA00023315"/>
    </source>
</evidence>
<protein>
    <recommendedName>
        <fullName evidence="3 13">Beta-ketoacyl-[acyl-carrier-protein] synthase III</fullName>
        <shortName evidence="13">Beta-ketoacyl-ACP synthase III</shortName>
        <shortName evidence="13">KAS III</shortName>
        <ecNumber evidence="3 13">2.3.1.180</ecNumber>
    </recommendedName>
    <alternativeName>
        <fullName evidence="13">3-oxoacyl-[acyl-carrier-protein] synthase 3</fullName>
    </alternativeName>
    <alternativeName>
        <fullName evidence="13">3-oxoacyl-[acyl-carrier-protein] synthase III</fullName>
    </alternativeName>
</protein>
<dbReference type="UniPathway" id="UPA00094"/>
<dbReference type="Gene3D" id="3.40.47.10">
    <property type="match status" value="1"/>
</dbReference>
<evidence type="ECO:0000256" key="13">
    <source>
        <dbReference type="HAMAP-Rule" id="MF_01815"/>
    </source>
</evidence>
<organism evidence="16">
    <name type="scientific">uncultured Campylobacterales bacterium</name>
    <dbReference type="NCBI Taxonomy" id="352960"/>
    <lineage>
        <taxon>Bacteria</taxon>
        <taxon>Pseudomonadati</taxon>
        <taxon>Campylobacterota</taxon>
        <taxon>Epsilonproteobacteria</taxon>
        <taxon>Campylobacterales</taxon>
        <taxon>environmental samples</taxon>
    </lineage>
</organism>
<dbReference type="FunFam" id="3.40.47.10:FF:000004">
    <property type="entry name" value="3-oxoacyl-[acyl-carrier-protein] synthase 3"/>
    <property type="match status" value="1"/>
</dbReference>
<evidence type="ECO:0000259" key="14">
    <source>
        <dbReference type="Pfam" id="PF08541"/>
    </source>
</evidence>
<dbReference type="SUPFAM" id="SSF53901">
    <property type="entry name" value="Thiolase-like"/>
    <property type="match status" value="1"/>
</dbReference>
<dbReference type="PANTHER" id="PTHR34069">
    <property type="entry name" value="3-OXOACYL-[ACYL-CARRIER-PROTEIN] SYNTHASE 3"/>
    <property type="match status" value="1"/>
</dbReference>
<gene>
    <name evidence="13" type="primary">fabH</name>
    <name evidence="16" type="ORF">HELGO_WM2723</name>
</gene>
<dbReference type="InterPro" id="IPR016039">
    <property type="entry name" value="Thiolase-like"/>
</dbReference>
<evidence type="ECO:0000256" key="12">
    <source>
        <dbReference type="ARBA" id="ARBA00051096"/>
    </source>
</evidence>
<feature type="region of interest" description="ACP-binding" evidence="13">
    <location>
        <begin position="255"/>
        <end position="259"/>
    </location>
</feature>
<evidence type="ECO:0000256" key="10">
    <source>
        <dbReference type="ARBA" id="ARBA00023268"/>
    </source>
</evidence>
<keyword evidence="8 13" id="KW-0443">Lipid metabolism</keyword>
<dbReference type="GO" id="GO:0044550">
    <property type="term" value="P:secondary metabolite biosynthetic process"/>
    <property type="evidence" value="ECO:0007669"/>
    <property type="project" value="TreeGrafter"/>
</dbReference>
<dbReference type="NCBIfam" id="TIGR00747">
    <property type="entry name" value="fabH"/>
    <property type="match status" value="1"/>
</dbReference>
<comment type="function">
    <text evidence="13">Catalyzes the condensation reaction of fatty acid synthesis by the addition to an acyl acceptor of two carbons from malonyl-ACP. Catalyzes the first condensation reaction which initiates fatty acid synthesis and may therefore play a role in governing the total rate of fatty acid production. Possesses both acetoacetyl-ACP synthase and acetyl transacylase activities. Its substrate specificity determines the biosynthesis of branched-chain and/or straight-chain of fatty acids.</text>
</comment>
<dbReference type="HAMAP" id="MF_01815">
    <property type="entry name" value="FabH"/>
    <property type="match status" value="1"/>
</dbReference>
<evidence type="ECO:0000256" key="3">
    <source>
        <dbReference type="ARBA" id="ARBA00012333"/>
    </source>
</evidence>
<feature type="domain" description="Beta-ketoacyl-[acyl-carrier-protein] synthase III N-terminal" evidence="15">
    <location>
        <begin position="107"/>
        <end position="186"/>
    </location>
</feature>